<dbReference type="Pfam" id="PF08495">
    <property type="entry name" value="FIST"/>
    <property type="match status" value="1"/>
</dbReference>
<dbReference type="SMART" id="SM00897">
    <property type="entry name" value="FIST"/>
    <property type="match status" value="1"/>
</dbReference>
<evidence type="ECO:0000259" key="1">
    <source>
        <dbReference type="SMART" id="SM00897"/>
    </source>
</evidence>
<dbReference type="EMBL" id="JARWAL010000003">
    <property type="protein sequence ID" value="MDR5892023.1"/>
    <property type="molecule type" value="Genomic_DNA"/>
</dbReference>
<proteinExistence type="predicted"/>
<evidence type="ECO:0000313" key="3">
    <source>
        <dbReference type="EMBL" id="MDR5892023.1"/>
    </source>
</evidence>
<organism evidence="3 4">
    <name type="scientific">Halomonas mongoliensis</name>
    <dbReference type="NCBI Taxonomy" id="321265"/>
    <lineage>
        <taxon>Bacteria</taxon>
        <taxon>Pseudomonadati</taxon>
        <taxon>Pseudomonadota</taxon>
        <taxon>Gammaproteobacteria</taxon>
        <taxon>Oceanospirillales</taxon>
        <taxon>Halomonadaceae</taxon>
        <taxon>Halomonas</taxon>
    </lineage>
</organism>
<dbReference type="Proteomes" id="UP001252270">
    <property type="component" value="Unassembled WGS sequence"/>
</dbReference>
<gene>
    <name evidence="3" type="primary">nosP</name>
    <name evidence="3" type="ORF">QC820_04280</name>
</gene>
<comment type="caution">
    <text evidence="3">The sequence shown here is derived from an EMBL/GenBank/DDBJ whole genome shotgun (WGS) entry which is preliminary data.</text>
</comment>
<dbReference type="InterPro" id="IPR013702">
    <property type="entry name" value="FIST_domain_N"/>
</dbReference>
<protein>
    <submittedName>
        <fullName evidence="3">Nitric oxide-sensing protein NosP</fullName>
    </submittedName>
</protein>
<dbReference type="PANTHER" id="PTHR40252:SF2">
    <property type="entry name" value="BLR0328 PROTEIN"/>
    <property type="match status" value="1"/>
</dbReference>
<evidence type="ECO:0000259" key="2">
    <source>
        <dbReference type="SMART" id="SM01204"/>
    </source>
</evidence>
<feature type="domain" description="FIST" evidence="1">
    <location>
        <begin position="45"/>
        <end position="245"/>
    </location>
</feature>
<dbReference type="NCBIfam" id="NF041558">
    <property type="entry name" value="NosP"/>
    <property type="match status" value="1"/>
</dbReference>
<name>A0ABU1GJ30_9GAMM</name>
<reference evidence="3 4" key="1">
    <citation type="submission" date="2023-04" db="EMBL/GenBank/DDBJ databases">
        <title>A long-awaited taxogenomic arrangement of the family Halomonadaceae.</title>
        <authorList>
            <person name="De La Haba R."/>
            <person name="Chuvochina M."/>
            <person name="Wittouck S."/>
            <person name="Arahal D.R."/>
            <person name="Sanchez-Porro C."/>
            <person name="Hugenholtz P."/>
            <person name="Ventosa A."/>
        </authorList>
    </citation>
    <scope>NUCLEOTIDE SEQUENCE [LARGE SCALE GENOMIC DNA]</scope>
    <source>
        <strain evidence="3 4">DSM 17332</strain>
    </source>
</reference>
<dbReference type="Pfam" id="PF10442">
    <property type="entry name" value="FIST_C"/>
    <property type="match status" value="1"/>
</dbReference>
<dbReference type="RefSeq" id="WP_309635916.1">
    <property type="nucleotide sequence ID" value="NZ_JARWAL010000003.1"/>
</dbReference>
<sequence length="400" mass="42600">MTASLATPLVPTSPSGPDAIPFAHTCAGAPEEAARQLADRLLSCRPSGVLFFCSAEYDLDALGQALERHFGGVPLCGCTTAGELTTQGYARGGVVAIGFPDRDFAFAHAVIDDLDNVSLPAAQTLVDTLLGECQAARVAPLKGHSFAVTLLDGLSASEEQVLATLNAALAGIPHFGGSAGDDKLAGTHVYGGGRFHSAAAAVVMLNTRLDFEVFSTHHLRPRSEKLVVTAVDRERRRVLELNAEPAALEYARLVGVPVEALDAEVFARHPLAVKLNERSYVRAIQRVNPDHSLSFYCAVENGIVLTAMAPTPLLGGLEAGLETLAERLGEPGLVIGCDCCLRRLEVNQDSLLPQARSLLSRYRVVGFNTYGEHYDGLHLNQTFTGVYLGRPPRTRPGEQA</sequence>
<dbReference type="InterPro" id="IPR019494">
    <property type="entry name" value="FIST_C"/>
</dbReference>
<dbReference type="PANTHER" id="PTHR40252">
    <property type="entry name" value="BLR0328 PROTEIN"/>
    <property type="match status" value="1"/>
</dbReference>
<dbReference type="SMART" id="SM01204">
    <property type="entry name" value="FIST_C"/>
    <property type="match status" value="1"/>
</dbReference>
<keyword evidence="4" id="KW-1185">Reference proteome</keyword>
<evidence type="ECO:0000313" key="4">
    <source>
        <dbReference type="Proteomes" id="UP001252270"/>
    </source>
</evidence>
<accession>A0ABU1GJ30</accession>
<feature type="domain" description="FIST C-domain" evidence="2">
    <location>
        <begin position="246"/>
        <end position="376"/>
    </location>
</feature>